<evidence type="ECO:0000256" key="2">
    <source>
        <dbReference type="ARBA" id="ARBA00021483"/>
    </source>
</evidence>
<dbReference type="PANTHER" id="PTHR22617">
    <property type="entry name" value="CHEMOTAXIS SENSOR HISTIDINE KINASE-RELATED"/>
    <property type="match status" value="1"/>
</dbReference>
<evidence type="ECO:0000259" key="4">
    <source>
        <dbReference type="PROSITE" id="PS50851"/>
    </source>
</evidence>
<dbReference type="InterPro" id="IPR039315">
    <property type="entry name" value="CheW"/>
</dbReference>
<accession>A0ABT2D5Z3</accession>
<dbReference type="Gene3D" id="2.30.30.40">
    <property type="entry name" value="SH3 Domains"/>
    <property type="match status" value="1"/>
</dbReference>
<dbReference type="EMBL" id="JANUHB010000001">
    <property type="protein sequence ID" value="MCS0806739.1"/>
    <property type="molecule type" value="Genomic_DNA"/>
</dbReference>
<dbReference type="PROSITE" id="PS50851">
    <property type="entry name" value="CHEW"/>
    <property type="match status" value="1"/>
</dbReference>
<sequence>MSELAAKGDGEFLAFALGGEEYGVAILKTQEIRGYDAAAVTRIANAPEYIKGVINLRGSIVPIVDMRIRLNLGTPTYDQFTVVIILNIRGSVVGMVVDRVSDVIALSQAQIKPAPSMGTALNVDHLIGIGTLDERMVVLLDIDALMSGTDTGFIEKMAA</sequence>
<keyword evidence="3" id="KW-0963">Cytoplasm</keyword>
<feature type="domain" description="CheW-like" evidence="4">
    <location>
        <begin position="9"/>
        <end position="151"/>
    </location>
</feature>
<comment type="caution">
    <text evidence="5">The sequence shown here is derived from an EMBL/GenBank/DDBJ whole genome shotgun (WGS) entry which is preliminary data.</text>
</comment>
<dbReference type="SMART" id="SM00260">
    <property type="entry name" value="CheW"/>
    <property type="match status" value="1"/>
</dbReference>
<evidence type="ECO:0000256" key="3">
    <source>
        <dbReference type="ARBA" id="ARBA00022490"/>
    </source>
</evidence>
<dbReference type="CDD" id="cd00732">
    <property type="entry name" value="CheW"/>
    <property type="match status" value="1"/>
</dbReference>
<proteinExistence type="predicted"/>
<dbReference type="SUPFAM" id="SSF50341">
    <property type="entry name" value="CheW-like"/>
    <property type="match status" value="1"/>
</dbReference>
<comment type="subcellular location">
    <subcellularLocation>
        <location evidence="1">Cytoplasm</location>
    </subcellularLocation>
</comment>
<protein>
    <recommendedName>
        <fullName evidence="2">Chemotaxis protein CheW</fullName>
    </recommendedName>
</protein>
<gene>
    <name evidence="5" type="ORF">NX774_02210</name>
</gene>
<dbReference type="PANTHER" id="PTHR22617:SF45">
    <property type="entry name" value="CHEMOTAXIS PROTEIN CHEW"/>
    <property type="match status" value="1"/>
</dbReference>
<evidence type="ECO:0000256" key="1">
    <source>
        <dbReference type="ARBA" id="ARBA00004496"/>
    </source>
</evidence>
<name>A0ABT2D5Z3_9BURK</name>
<dbReference type="RefSeq" id="WP_258820516.1">
    <property type="nucleotide sequence ID" value="NZ_JANUHB010000001.1"/>
</dbReference>
<reference evidence="5 6" key="1">
    <citation type="submission" date="2022-08" db="EMBL/GenBank/DDBJ databases">
        <title>Reclassification of Massilia species as members of the genera Telluria, Duganella, Pseudoduganella, Mokoshia gen. nov. and Zemynaea gen. nov. using orthogonal and non-orthogonal genome-based approaches.</title>
        <authorList>
            <person name="Bowman J.P."/>
        </authorList>
    </citation>
    <scope>NUCLEOTIDE SEQUENCE [LARGE SCALE GENOMIC DNA]</scope>
    <source>
        <strain evidence="5 6">JCM 31605</strain>
    </source>
</reference>
<evidence type="ECO:0000313" key="5">
    <source>
        <dbReference type="EMBL" id="MCS0806739.1"/>
    </source>
</evidence>
<dbReference type="Pfam" id="PF01584">
    <property type="entry name" value="CheW"/>
    <property type="match status" value="1"/>
</dbReference>
<organism evidence="5 6">
    <name type="scientific">Massilia agilis</name>
    <dbReference type="NCBI Taxonomy" id="1811226"/>
    <lineage>
        <taxon>Bacteria</taxon>
        <taxon>Pseudomonadati</taxon>
        <taxon>Pseudomonadota</taxon>
        <taxon>Betaproteobacteria</taxon>
        <taxon>Burkholderiales</taxon>
        <taxon>Oxalobacteraceae</taxon>
        <taxon>Telluria group</taxon>
        <taxon>Massilia</taxon>
    </lineage>
</organism>
<dbReference type="Gene3D" id="2.40.50.180">
    <property type="entry name" value="CheA-289, Domain 4"/>
    <property type="match status" value="1"/>
</dbReference>
<dbReference type="Proteomes" id="UP001206126">
    <property type="component" value="Unassembled WGS sequence"/>
</dbReference>
<keyword evidence="6" id="KW-1185">Reference proteome</keyword>
<evidence type="ECO:0000313" key="6">
    <source>
        <dbReference type="Proteomes" id="UP001206126"/>
    </source>
</evidence>
<dbReference type="InterPro" id="IPR036061">
    <property type="entry name" value="CheW-like_dom_sf"/>
</dbReference>
<dbReference type="InterPro" id="IPR002545">
    <property type="entry name" value="CheW-lke_dom"/>
</dbReference>